<dbReference type="Ensembl" id="ENSCPVT00000019437.2">
    <property type="protein sequence ID" value="ENSCPVP00000018604.1"/>
    <property type="gene ID" value="ENSCPVG00000013580.2"/>
</dbReference>
<reference evidence="2" key="3">
    <citation type="submission" date="2025-09" db="UniProtKB">
        <authorList>
            <consortium name="Ensembl"/>
        </authorList>
    </citation>
    <scope>IDENTIFICATION</scope>
</reference>
<proteinExistence type="predicted"/>
<dbReference type="Proteomes" id="UP000694382">
    <property type="component" value="Chromosome 19"/>
</dbReference>
<accession>A0A8C3QC05</accession>
<dbReference type="AlphaFoldDB" id="A0A8C3QC05"/>
<sequence>MWPNLDAPAAERSSSCPSSPEPKRAPAGRRPSRRGRAQVNSMGERQRFQTWKWVSIPYRARSANGIKLPWVPLEFELNPQKQG</sequence>
<protein>
    <submittedName>
        <fullName evidence="2">Uncharacterized protein</fullName>
    </submittedName>
</protein>
<reference evidence="2" key="1">
    <citation type="submission" date="2020-02" db="EMBL/GenBank/DDBJ databases">
        <authorList>
            <person name="Enbody D E."/>
            <person name="Pettersson E M."/>
        </authorList>
    </citation>
    <scope>NUCLEOTIDE SEQUENCE [LARGE SCALE GENOMIC DNA]</scope>
</reference>
<organism evidence="2 3">
    <name type="scientific">Geospiza parvula</name>
    <name type="common">Small tree-finch</name>
    <name type="synonym">Camarhynchus parvulus</name>
    <dbReference type="NCBI Taxonomy" id="87175"/>
    <lineage>
        <taxon>Eukaryota</taxon>
        <taxon>Metazoa</taxon>
        <taxon>Chordata</taxon>
        <taxon>Craniata</taxon>
        <taxon>Vertebrata</taxon>
        <taxon>Euteleostomi</taxon>
        <taxon>Archelosauria</taxon>
        <taxon>Archosauria</taxon>
        <taxon>Dinosauria</taxon>
        <taxon>Saurischia</taxon>
        <taxon>Theropoda</taxon>
        <taxon>Coelurosauria</taxon>
        <taxon>Aves</taxon>
        <taxon>Neognathae</taxon>
        <taxon>Neoaves</taxon>
        <taxon>Telluraves</taxon>
        <taxon>Australaves</taxon>
        <taxon>Passeriformes</taxon>
        <taxon>Thraupidae</taxon>
        <taxon>Camarhynchus</taxon>
    </lineage>
</organism>
<evidence type="ECO:0000313" key="3">
    <source>
        <dbReference type="Proteomes" id="UP000694382"/>
    </source>
</evidence>
<evidence type="ECO:0000313" key="2">
    <source>
        <dbReference type="Ensembl" id="ENSCPVP00000018604.1"/>
    </source>
</evidence>
<feature type="compositionally biased region" description="Basic residues" evidence="1">
    <location>
        <begin position="26"/>
        <end position="36"/>
    </location>
</feature>
<evidence type="ECO:0000256" key="1">
    <source>
        <dbReference type="SAM" id="MobiDB-lite"/>
    </source>
</evidence>
<keyword evidence="3" id="KW-1185">Reference proteome</keyword>
<reference evidence="2" key="2">
    <citation type="submission" date="2025-08" db="UniProtKB">
        <authorList>
            <consortium name="Ensembl"/>
        </authorList>
    </citation>
    <scope>IDENTIFICATION</scope>
</reference>
<name>A0A8C3QC05_GEOPR</name>
<feature type="compositionally biased region" description="Low complexity" evidence="1">
    <location>
        <begin position="7"/>
        <end position="18"/>
    </location>
</feature>
<feature type="region of interest" description="Disordered" evidence="1">
    <location>
        <begin position="1"/>
        <end position="44"/>
    </location>
</feature>